<evidence type="ECO:0000313" key="10">
    <source>
        <dbReference type="EMBL" id="MBD3871172.1"/>
    </source>
</evidence>
<evidence type="ECO:0000256" key="5">
    <source>
        <dbReference type="ARBA" id="ARBA00022801"/>
    </source>
</evidence>
<comment type="caution">
    <text evidence="10">The sequence shown here is derived from an EMBL/GenBank/DDBJ whole genome shotgun (WGS) entry which is preliminary data.</text>
</comment>
<evidence type="ECO:0000256" key="6">
    <source>
        <dbReference type="ARBA" id="ARBA00022833"/>
    </source>
</evidence>
<sequence length="243" mass="26378">MDRSDNLTRIASELALDFNLDGVRMLFGIGPARPAALPEERMRRLMTDLGTQIGAVRWGEQVHGRVIASLAAEPGRPFENAVCVGRCDALMTADTGVGLVIWTADCVPILITGDGVVAAVHSGWRGSVADIAGAVIRRFEVEYGVPPHHLRAILGPAISGPQYEVSREVIDGLRQFDLDEARWRQGRQIDLRGFLAARLEDLGLESTMIGISGPCTALTPELASYRRDGVGAGRQWSMIYRMG</sequence>
<dbReference type="Proteomes" id="UP000598633">
    <property type="component" value="Unassembled WGS sequence"/>
</dbReference>
<dbReference type="InterPro" id="IPR003730">
    <property type="entry name" value="Cu_polyphenol_OxRdtase"/>
</dbReference>
<comment type="catalytic activity">
    <reaction evidence="8">
        <text>adenosine + phosphate = alpha-D-ribose 1-phosphate + adenine</text>
        <dbReference type="Rhea" id="RHEA:27642"/>
        <dbReference type="ChEBI" id="CHEBI:16335"/>
        <dbReference type="ChEBI" id="CHEBI:16708"/>
        <dbReference type="ChEBI" id="CHEBI:43474"/>
        <dbReference type="ChEBI" id="CHEBI:57720"/>
        <dbReference type="EC" id="2.4.2.1"/>
    </reaction>
    <physiologicalReaction direction="left-to-right" evidence="8">
        <dbReference type="Rhea" id="RHEA:27643"/>
    </physiologicalReaction>
</comment>
<evidence type="ECO:0000256" key="9">
    <source>
        <dbReference type="ARBA" id="ARBA00049893"/>
    </source>
</evidence>
<keyword evidence="5" id="KW-0378">Hydrolase</keyword>
<dbReference type="InterPro" id="IPR038371">
    <property type="entry name" value="Cu_polyphenol_OxRdtase_sf"/>
</dbReference>
<evidence type="ECO:0000256" key="1">
    <source>
        <dbReference type="ARBA" id="ARBA00000553"/>
    </source>
</evidence>
<dbReference type="GO" id="GO:0017061">
    <property type="term" value="F:S-methyl-5-thioadenosine phosphorylase activity"/>
    <property type="evidence" value="ECO:0007669"/>
    <property type="project" value="UniProtKB-EC"/>
</dbReference>
<organism evidence="10 11">
    <name type="scientific">Candidatus Sulfomarinibacter kjeldsenii</name>
    <dbReference type="NCBI Taxonomy" id="2885994"/>
    <lineage>
        <taxon>Bacteria</taxon>
        <taxon>Pseudomonadati</taxon>
        <taxon>Acidobacteriota</taxon>
        <taxon>Thermoanaerobaculia</taxon>
        <taxon>Thermoanaerobaculales</taxon>
        <taxon>Candidatus Sulfomarinibacteraceae</taxon>
        <taxon>Candidatus Sulfomarinibacter</taxon>
    </lineage>
</organism>
<dbReference type="Pfam" id="PF02578">
    <property type="entry name" value="Cu-oxidase_4"/>
    <property type="match status" value="1"/>
</dbReference>
<dbReference type="PANTHER" id="PTHR30616:SF2">
    <property type="entry name" value="PURINE NUCLEOSIDE PHOSPHORYLASE LACC1"/>
    <property type="match status" value="1"/>
</dbReference>
<evidence type="ECO:0000256" key="8">
    <source>
        <dbReference type="ARBA" id="ARBA00048968"/>
    </source>
</evidence>
<evidence type="ECO:0000256" key="7">
    <source>
        <dbReference type="ARBA" id="ARBA00047989"/>
    </source>
</evidence>
<comment type="similarity">
    <text evidence="2">Belongs to the purine nucleoside phosphorylase YfiH/LACC1 family.</text>
</comment>
<dbReference type="SUPFAM" id="SSF64438">
    <property type="entry name" value="CNF1/YfiH-like putative cysteine hydrolases"/>
    <property type="match status" value="1"/>
</dbReference>
<keyword evidence="4" id="KW-0479">Metal-binding</keyword>
<evidence type="ECO:0000256" key="4">
    <source>
        <dbReference type="ARBA" id="ARBA00022723"/>
    </source>
</evidence>
<reference evidence="10 11" key="1">
    <citation type="submission" date="2020-08" db="EMBL/GenBank/DDBJ databases">
        <title>Acidobacteriota in marine sediments use diverse sulfur dissimilation pathways.</title>
        <authorList>
            <person name="Wasmund K."/>
        </authorList>
    </citation>
    <scope>NUCLEOTIDE SEQUENCE [LARGE SCALE GENOMIC DNA]</scope>
    <source>
        <strain evidence="10">MAG AM3-A</strain>
    </source>
</reference>
<gene>
    <name evidence="10" type="ORF">IFJ97_07430</name>
</gene>
<dbReference type="InterPro" id="IPR011324">
    <property type="entry name" value="Cytotoxic_necrot_fac-like_cat"/>
</dbReference>
<dbReference type="CDD" id="cd16833">
    <property type="entry name" value="YfiH"/>
    <property type="match status" value="1"/>
</dbReference>
<keyword evidence="3" id="KW-0808">Transferase</keyword>
<evidence type="ECO:0000313" key="11">
    <source>
        <dbReference type="Proteomes" id="UP000598633"/>
    </source>
</evidence>
<evidence type="ECO:0000256" key="3">
    <source>
        <dbReference type="ARBA" id="ARBA00022679"/>
    </source>
</evidence>
<comment type="catalytic activity">
    <reaction evidence="7">
        <text>adenosine + H2O + H(+) = inosine + NH4(+)</text>
        <dbReference type="Rhea" id="RHEA:24408"/>
        <dbReference type="ChEBI" id="CHEBI:15377"/>
        <dbReference type="ChEBI" id="CHEBI:15378"/>
        <dbReference type="ChEBI" id="CHEBI:16335"/>
        <dbReference type="ChEBI" id="CHEBI:17596"/>
        <dbReference type="ChEBI" id="CHEBI:28938"/>
        <dbReference type="EC" id="3.5.4.4"/>
    </reaction>
    <physiologicalReaction direction="left-to-right" evidence="7">
        <dbReference type="Rhea" id="RHEA:24409"/>
    </physiologicalReaction>
</comment>
<dbReference type="GO" id="GO:0016787">
    <property type="term" value="F:hydrolase activity"/>
    <property type="evidence" value="ECO:0007669"/>
    <property type="project" value="UniProtKB-KW"/>
</dbReference>
<dbReference type="PANTHER" id="PTHR30616">
    <property type="entry name" value="UNCHARACTERIZED PROTEIN YFIH"/>
    <property type="match status" value="1"/>
</dbReference>
<dbReference type="AlphaFoldDB" id="A0A8J7CF31"/>
<protein>
    <submittedName>
        <fullName evidence="10">Laccase domain-containing protein</fullName>
    </submittedName>
</protein>
<dbReference type="EMBL" id="JACXWA010000120">
    <property type="protein sequence ID" value="MBD3871172.1"/>
    <property type="molecule type" value="Genomic_DNA"/>
</dbReference>
<proteinExistence type="inferred from homology"/>
<evidence type="ECO:0000256" key="2">
    <source>
        <dbReference type="ARBA" id="ARBA00007353"/>
    </source>
</evidence>
<dbReference type="Gene3D" id="3.60.140.10">
    <property type="entry name" value="CNF1/YfiH-like putative cysteine hydrolases"/>
    <property type="match status" value="1"/>
</dbReference>
<accession>A0A8J7CF31</accession>
<comment type="catalytic activity">
    <reaction evidence="9">
        <text>S-methyl-5'-thioadenosine + phosphate = 5-(methylsulfanyl)-alpha-D-ribose 1-phosphate + adenine</text>
        <dbReference type="Rhea" id="RHEA:11852"/>
        <dbReference type="ChEBI" id="CHEBI:16708"/>
        <dbReference type="ChEBI" id="CHEBI:17509"/>
        <dbReference type="ChEBI" id="CHEBI:43474"/>
        <dbReference type="ChEBI" id="CHEBI:58533"/>
        <dbReference type="EC" id="2.4.2.28"/>
    </reaction>
    <physiologicalReaction direction="left-to-right" evidence="9">
        <dbReference type="Rhea" id="RHEA:11853"/>
    </physiologicalReaction>
</comment>
<keyword evidence="6" id="KW-0862">Zinc</keyword>
<name>A0A8J7CF31_9BACT</name>
<dbReference type="GO" id="GO:0005507">
    <property type="term" value="F:copper ion binding"/>
    <property type="evidence" value="ECO:0007669"/>
    <property type="project" value="TreeGrafter"/>
</dbReference>
<comment type="catalytic activity">
    <reaction evidence="1">
        <text>inosine + phosphate = alpha-D-ribose 1-phosphate + hypoxanthine</text>
        <dbReference type="Rhea" id="RHEA:27646"/>
        <dbReference type="ChEBI" id="CHEBI:17368"/>
        <dbReference type="ChEBI" id="CHEBI:17596"/>
        <dbReference type="ChEBI" id="CHEBI:43474"/>
        <dbReference type="ChEBI" id="CHEBI:57720"/>
        <dbReference type="EC" id="2.4.2.1"/>
    </reaction>
    <physiologicalReaction direction="left-to-right" evidence="1">
        <dbReference type="Rhea" id="RHEA:27647"/>
    </physiologicalReaction>
</comment>